<reference evidence="1" key="1">
    <citation type="submission" date="2014-01" db="EMBL/GenBank/DDBJ databases">
        <authorList>
            <person name="Brown-Elliot B."/>
            <person name="Wallace R."/>
            <person name="Lenaerts A."/>
            <person name="Ordway D."/>
            <person name="DeGroote M.A."/>
            <person name="Parker T."/>
            <person name="Sizemore C."/>
            <person name="Tallon L.J."/>
            <person name="Sadzewicz L.K."/>
            <person name="Sengamalay N."/>
            <person name="Fraser C.M."/>
            <person name="Hine E."/>
            <person name="Shefchek K.A."/>
            <person name="Das S.P."/>
            <person name="Tettelin H."/>
        </authorList>
    </citation>
    <scope>NUCLEOTIDE SEQUENCE [LARGE SCALE GENOMIC DNA]</scope>
    <source>
        <strain evidence="1">4042</strain>
    </source>
</reference>
<dbReference type="EMBL" id="JAOB01000087">
    <property type="protein sequence ID" value="EUA10474.1"/>
    <property type="molecule type" value="Genomic_DNA"/>
</dbReference>
<evidence type="ECO:0000313" key="1">
    <source>
        <dbReference type="EMBL" id="EUA10474.1"/>
    </source>
</evidence>
<name>X7YTL8_MYCXE</name>
<sequence length="38" mass="4361">RDAHHRGQRGEFLVFGQLSVSRRVSSSMIFSKFLTLLP</sequence>
<proteinExistence type="predicted"/>
<protein>
    <submittedName>
        <fullName evidence="1">Uncharacterized protein</fullName>
    </submittedName>
</protein>
<comment type="caution">
    <text evidence="1">The sequence shown here is derived from an EMBL/GenBank/DDBJ whole genome shotgun (WGS) entry which is preliminary data.</text>
</comment>
<feature type="non-terminal residue" evidence="1">
    <location>
        <position position="1"/>
    </location>
</feature>
<organism evidence="1">
    <name type="scientific">Mycobacterium xenopi 4042</name>
    <dbReference type="NCBI Taxonomy" id="1299334"/>
    <lineage>
        <taxon>Bacteria</taxon>
        <taxon>Bacillati</taxon>
        <taxon>Actinomycetota</taxon>
        <taxon>Actinomycetes</taxon>
        <taxon>Mycobacteriales</taxon>
        <taxon>Mycobacteriaceae</taxon>
        <taxon>Mycobacterium</taxon>
    </lineage>
</organism>
<gene>
    <name evidence="1" type="ORF">I553_2752</name>
</gene>
<accession>X7YTL8</accession>
<dbReference type="AlphaFoldDB" id="X7YTL8"/>